<keyword evidence="2 7" id="KW-0813">Transport</keyword>
<keyword evidence="5 7" id="KW-1133">Transmembrane helix</keyword>
<keyword evidence="6 7" id="KW-0472">Membrane</keyword>
<gene>
    <name evidence="9" type="ORF">JOE21_001077</name>
</gene>
<dbReference type="InterPro" id="IPR035906">
    <property type="entry name" value="MetI-like_sf"/>
</dbReference>
<evidence type="ECO:0000256" key="4">
    <source>
        <dbReference type="ARBA" id="ARBA00022692"/>
    </source>
</evidence>
<evidence type="ECO:0000259" key="8">
    <source>
        <dbReference type="PROSITE" id="PS50928"/>
    </source>
</evidence>
<dbReference type="InterPro" id="IPR000515">
    <property type="entry name" value="MetI-like"/>
</dbReference>
<comment type="similarity">
    <text evidence="7">Belongs to the binding-protein-dependent transport system permease family.</text>
</comment>
<dbReference type="RefSeq" id="WP_309863285.1">
    <property type="nucleotide sequence ID" value="NZ_JAVDQG010000002.1"/>
</dbReference>
<feature type="transmembrane region" description="Helical" evidence="7">
    <location>
        <begin position="64"/>
        <end position="90"/>
    </location>
</feature>
<feature type="transmembrane region" description="Helical" evidence="7">
    <location>
        <begin position="149"/>
        <end position="175"/>
    </location>
</feature>
<feature type="transmembrane region" description="Helical" evidence="7">
    <location>
        <begin position="196"/>
        <end position="216"/>
    </location>
</feature>
<dbReference type="Pfam" id="PF00528">
    <property type="entry name" value="BPD_transp_1"/>
    <property type="match status" value="1"/>
</dbReference>
<evidence type="ECO:0000313" key="9">
    <source>
        <dbReference type="EMBL" id="MDR6225086.1"/>
    </source>
</evidence>
<name>A0ABU1IJZ0_9BACL</name>
<dbReference type="PANTHER" id="PTHR30193:SF37">
    <property type="entry name" value="INNER MEMBRANE ABC TRANSPORTER PERMEASE PROTEIN YCJO"/>
    <property type="match status" value="1"/>
</dbReference>
<dbReference type="SUPFAM" id="SSF161098">
    <property type="entry name" value="MetI-like"/>
    <property type="match status" value="1"/>
</dbReference>
<evidence type="ECO:0000256" key="7">
    <source>
        <dbReference type="RuleBase" id="RU363032"/>
    </source>
</evidence>
<protein>
    <submittedName>
        <fullName evidence="9">Raffinose/stachyose/melibiose transport system permease protein</fullName>
    </submittedName>
</protein>
<keyword evidence="3" id="KW-1003">Cell membrane</keyword>
<keyword evidence="4 7" id="KW-0812">Transmembrane</keyword>
<dbReference type="PANTHER" id="PTHR30193">
    <property type="entry name" value="ABC TRANSPORTER PERMEASE PROTEIN"/>
    <property type="match status" value="1"/>
</dbReference>
<evidence type="ECO:0000256" key="3">
    <source>
        <dbReference type="ARBA" id="ARBA00022475"/>
    </source>
</evidence>
<feature type="transmembrane region" description="Helical" evidence="7">
    <location>
        <begin position="7"/>
        <end position="25"/>
    </location>
</feature>
<sequence length="287" mass="32585">MNQRTVVYFLMTIPAWMLFFIFHTYPSLQGIYYSFTDWKGYGDWNFVGLKNYIHVFQDDRALNAYFFTFKFAIISTILVNVISLMIALGLNSKIQFKSTLRAVYFMPNILSILIVGYIFNFIFAHFIPDLAETWGITAFSKNILGDSDFAWIGIVIVAVWQAVAFNTILYLAGLVTIPGDLYEAGEIDGAGPWQKFWSITFPMIAPFFTINMVLAMKNFLMVFDHIMALTGGGPGQATESISLLIYRGGFEGGEFAYQSANAVIYFIVILVISVVQIRLLQRREVEL</sequence>
<dbReference type="Proteomes" id="UP001185012">
    <property type="component" value="Unassembled WGS sequence"/>
</dbReference>
<evidence type="ECO:0000256" key="2">
    <source>
        <dbReference type="ARBA" id="ARBA00022448"/>
    </source>
</evidence>
<accession>A0ABU1IJZ0</accession>
<evidence type="ECO:0000256" key="5">
    <source>
        <dbReference type="ARBA" id="ARBA00022989"/>
    </source>
</evidence>
<keyword evidence="10" id="KW-1185">Reference proteome</keyword>
<dbReference type="Gene3D" id="1.10.3720.10">
    <property type="entry name" value="MetI-like"/>
    <property type="match status" value="1"/>
</dbReference>
<evidence type="ECO:0000256" key="6">
    <source>
        <dbReference type="ARBA" id="ARBA00023136"/>
    </source>
</evidence>
<feature type="transmembrane region" description="Helical" evidence="7">
    <location>
        <begin position="262"/>
        <end position="280"/>
    </location>
</feature>
<dbReference type="EMBL" id="JAVDQG010000002">
    <property type="protein sequence ID" value="MDR6225086.1"/>
    <property type="molecule type" value="Genomic_DNA"/>
</dbReference>
<dbReference type="InterPro" id="IPR051393">
    <property type="entry name" value="ABC_transporter_permease"/>
</dbReference>
<evidence type="ECO:0000313" key="10">
    <source>
        <dbReference type="Proteomes" id="UP001185012"/>
    </source>
</evidence>
<feature type="transmembrane region" description="Helical" evidence="7">
    <location>
        <begin position="102"/>
        <end position="127"/>
    </location>
</feature>
<evidence type="ECO:0000256" key="1">
    <source>
        <dbReference type="ARBA" id="ARBA00004651"/>
    </source>
</evidence>
<reference evidence="9 10" key="1">
    <citation type="submission" date="2023-07" db="EMBL/GenBank/DDBJ databases">
        <title>Genomic Encyclopedia of Type Strains, Phase IV (KMG-IV): sequencing the most valuable type-strain genomes for metagenomic binning, comparative biology and taxonomic classification.</title>
        <authorList>
            <person name="Goeker M."/>
        </authorList>
    </citation>
    <scope>NUCLEOTIDE SEQUENCE [LARGE SCALE GENOMIC DNA]</scope>
    <source>
        <strain evidence="9 10">DSM 45903</strain>
    </source>
</reference>
<feature type="domain" description="ABC transmembrane type-1" evidence="8">
    <location>
        <begin position="65"/>
        <end position="276"/>
    </location>
</feature>
<comment type="subcellular location">
    <subcellularLocation>
        <location evidence="1 7">Cell membrane</location>
        <topology evidence="1 7">Multi-pass membrane protein</topology>
    </subcellularLocation>
</comment>
<dbReference type="PROSITE" id="PS50928">
    <property type="entry name" value="ABC_TM1"/>
    <property type="match status" value="1"/>
</dbReference>
<proteinExistence type="inferred from homology"/>
<comment type="caution">
    <text evidence="9">The sequence shown here is derived from an EMBL/GenBank/DDBJ whole genome shotgun (WGS) entry which is preliminary data.</text>
</comment>
<organism evidence="9 10">
    <name type="scientific">Desmospora profundinema</name>
    <dbReference type="NCBI Taxonomy" id="1571184"/>
    <lineage>
        <taxon>Bacteria</taxon>
        <taxon>Bacillati</taxon>
        <taxon>Bacillota</taxon>
        <taxon>Bacilli</taxon>
        <taxon>Bacillales</taxon>
        <taxon>Thermoactinomycetaceae</taxon>
        <taxon>Desmospora</taxon>
    </lineage>
</organism>
<dbReference type="CDD" id="cd06261">
    <property type="entry name" value="TM_PBP2"/>
    <property type="match status" value="1"/>
</dbReference>